<feature type="transmembrane region" description="Helical" evidence="1">
    <location>
        <begin position="17"/>
        <end position="35"/>
    </location>
</feature>
<feature type="transmembrane region" description="Helical" evidence="1">
    <location>
        <begin position="47"/>
        <end position="67"/>
    </location>
</feature>
<name>A0A1G5S7F8_9FIRM</name>
<accession>A0A1G5S7F8</accession>
<keyword evidence="1" id="KW-1133">Transmembrane helix</keyword>
<keyword evidence="3" id="KW-1185">Reference proteome</keyword>
<dbReference type="OrthoDB" id="2084267at2"/>
<dbReference type="RefSeq" id="WP_092593029.1">
    <property type="nucleotide sequence ID" value="NZ_FMWL01000024.1"/>
</dbReference>
<organism evidence="2 3">
    <name type="scientific">Acidaminobacter hydrogenoformans DSM 2784</name>
    <dbReference type="NCBI Taxonomy" id="1120920"/>
    <lineage>
        <taxon>Bacteria</taxon>
        <taxon>Bacillati</taxon>
        <taxon>Bacillota</taxon>
        <taxon>Clostridia</taxon>
        <taxon>Peptostreptococcales</taxon>
        <taxon>Acidaminobacteraceae</taxon>
        <taxon>Acidaminobacter</taxon>
    </lineage>
</organism>
<evidence type="ECO:0000313" key="3">
    <source>
        <dbReference type="Proteomes" id="UP000199208"/>
    </source>
</evidence>
<sequence>MNVFDENGQLIKSYKMLVVWMAGYIVLLIAAVVVLDLLEPYIGVKALVQVMLHLTNVFLLALFWMIYRTQRVYYINYVRYKDAATATEEERKAFALKHFETFSRAALLFLTYGGFSFLLSLPSWLDTLVYCVVLIGAAVKTVPYKLN</sequence>
<dbReference type="AlphaFoldDB" id="A0A1G5S7F8"/>
<dbReference type="Proteomes" id="UP000199208">
    <property type="component" value="Unassembled WGS sequence"/>
</dbReference>
<gene>
    <name evidence="2" type="ORF">SAMN03080599_03075</name>
</gene>
<evidence type="ECO:0000313" key="2">
    <source>
        <dbReference type="EMBL" id="SCZ81830.1"/>
    </source>
</evidence>
<protein>
    <submittedName>
        <fullName evidence="2">Uncharacterized protein</fullName>
    </submittedName>
</protein>
<feature type="transmembrane region" description="Helical" evidence="1">
    <location>
        <begin position="101"/>
        <end position="121"/>
    </location>
</feature>
<dbReference type="EMBL" id="FMWL01000024">
    <property type="protein sequence ID" value="SCZ81830.1"/>
    <property type="molecule type" value="Genomic_DNA"/>
</dbReference>
<keyword evidence="1" id="KW-0472">Membrane</keyword>
<evidence type="ECO:0000256" key="1">
    <source>
        <dbReference type="SAM" id="Phobius"/>
    </source>
</evidence>
<dbReference type="STRING" id="1120920.SAMN03080599_03075"/>
<keyword evidence="1" id="KW-0812">Transmembrane</keyword>
<proteinExistence type="predicted"/>
<reference evidence="2 3" key="1">
    <citation type="submission" date="2016-10" db="EMBL/GenBank/DDBJ databases">
        <authorList>
            <person name="de Groot N.N."/>
        </authorList>
    </citation>
    <scope>NUCLEOTIDE SEQUENCE [LARGE SCALE GENOMIC DNA]</scope>
    <source>
        <strain evidence="2 3">DSM 2784</strain>
    </source>
</reference>